<dbReference type="Gene3D" id="3.40.50.720">
    <property type="entry name" value="NAD(P)-binding Rossmann-like Domain"/>
    <property type="match status" value="1"/>
</dbReference>
<organism evidence="7 9">
    <name type="scientific">Adineta steineri</name>
    <dbReference type="NCBI Taxonomy" id="433720"/>
    <lineage>
        <taxon>Eukaryota</taxon>
        <taxon>Metazoa</taxon>
        <taxon>Spiralia</taxon>
        <taxon>Gnathifera</taxon>
        <taxon>Rotifera</taxon>
        <taxon>Eurotatoria</taxon>
        <taxon>Bdelloidea</taxon>
        <taxon>Adinetida</taxon>
        <taxon>Adinetidae</taxon>
        <taxon>Adineta</taxon>
    </lineage>
</organism>
<evidence type="ECO:0008006" key="10">
    <source>
        <dbReference type="Google" id="ProtNLM"/>
    </source>
</evidence>
<gene>
    <name evidence="8" type="ORF">OKA104_LOCUS25124</name>
    <name evidence="7" type="ORF">VCS650_LOCUS18339</name>
</gene>
<evidence type="ECO:0000313" key="7">
    <source>
        <dbReference type="EMBL" id="CAF1068430.1"/>
    </source>
</evidence>
<dbReference type="GO" id="GO:0061809">
    <property type="term" value="F:NAD+ nucleosidase activity, cyclic ADP-ribose generating"/>
    <property type="evidence" value="ECO:0007669"/>
    <property type="project" value="InterPro"/>
</dbReference>
<evidence type="ECO:0000256" key="1">
    <source>
        <dbReference type="ARBA" id="ARBA00005406"/>
    </source>
</evidence>
<keyword evidence="5" id="KW-1015">Disulfide bond</keyword>
<dbReference type="Pfam" id="PF02267">
    <property type="entry name" value="Rib_hydrolayse"/>
    <property type="match status" value="1"/>
</dbReference>
<dbReference type="GO" id="GO:0016740">
    <property type="term" value="F:transferase activity"/>
    <property type="evidence" value="ECO:0007669"/>
    <property type="project" value="UniProtKB-KW"/>
</dbReference>
<dbReference type="SUPFAM" id="SSF52309">
    <property type="entry name" value="N-(deoxy)ribosyltransferase-like"/>
    <property type="match status" value="1"/>
</dbReference>
<dbReference type="GO" id="GO:0016849">
    <property type="term" value="F:phosphorus-oxygen lyase activity"/>
    <property type="evidence" value="ECO:0007669"/>
    <property type="project" value="TreeGrafter"/>
</dbReference>
<name>A0A814LMX7_9BILA</name>
<dbReference type="EMBL" id="CAJNON010000175">
    <property type="protein sequence ID" value="CAF1068430.1"/>
    <property type="molecule type" value="Genomic_DNA"/>
</dbReference>
<evidence type="ECO:0000313" key="9">
    <source>
        <dbReference type="Proteomes" id="UP000663891"/>
    </source>
</evidence>
<dbReference type="InterPro" id="IPR003193">
    <property type="entry name" value="ADP-ribosyl_cyclase"/>
</dbReference>
<dbReference type="Proteomes" id="UP000663891">
    <property type="component" value="Unassembled WGS sequence"/>
</dbReference>
<feature type="chain" id="PRO_5035601204" description="ADP-ribosyl cyclase/cyclic ADP-ribose hydrolase" evidence="6">
    <location>
        <begin position="24"/>
        <end position="379"/>
    </location>
</feature>
<evidence type="ECO:0000256" key="6">
    <source>
        <dbReference type="SAM" id="SignalP"/>
    </source>
</evidence>
<keyword evidence="2" id="KW-0808">Transferase</keyword>
<dbReference type="Proteomes" id="UP000663881">
    <property type="component" value="Unassembled WGS sequence"/>
</dbReference>
<feature type="signal peptide" evidence="6">
    <location>
        <begin position="1"/>
        <end position="23"/>
    </location>
</feature>
<evidence type="ECO:0000256" key="4">
    <source>
        <dbReference type="ARBA" id="ARBA00023027"/>
    </source>
</evidence>
<dbReference type="PANTHER" id="PTHR10912">
    <property type="entry name" value="ADP-RIBOSYL CYCLASE"/>
    <property type="match status" value="1"/>
</dbReference>
<dbReference type="Gene3D" id="1.20.82.10">
    <property type="entry name" value="ADP Ribosyl Cyclase, Chain A, domain 1"/>
    <property type="match status" value="1"/>
</dbReference>
<comment type="similarity">
    <text evidence="1">Belongs to the ADP-ribosyl cyclase family.</text>
</comment>
<evidence type="ECO:0000313" key="8">
    <source>
        <dbReference type="EMBL" id="CAF3918421.1"/>
    </source>
</evidence>
<dbReference type="OrthoDB" id="10028716at2759"/>
<dbReference type="GO" id="GO:0005886">
    <property type="term" value="C:plasma membrane"/>
    <property type="evidence" value="ECO:0007669"/>
    <property type="project" value="TreeGrafter"/>
</dbReference>
<evidence type="ECO:0000256" key="5">
    <source>
        <dbReference type="ARBA" id="ARBA00023157"/>
    </source>
</evidence>
<proteinExistence type="inferred from homology"/>
<comment type="caution">
    <text evidence="7">The sequence shown here is derived from an EMBL/GenBank/DDBJ whole genome shotgun (WGS) entry which is preliminary data.</text>
</comment>
<reference evidence="7" key="1">
    <citation type="submission" date="2021-02" db="EMBL/GenBank/DDBJ databases">
        <authorList>
            <person name="Nowell W R."/>
        </authorList>
    </citation>
    <scope>NUCLEOTIDE SEQUENCE</scope>
</reference>
<accession>A0A814LMX7</accession>
<keyword evidence="4" id="KW-0520">NAD</keyword>
<evidence type="ECO:0000256" key="3">
    <source>
        <dbReference type="ARBA" id="ARBA00022801"/>
    </source>
</evidence>
<dbReference type="AlphaFoldDB" id="A0A814LMX7"/>
<protein>
    <recommendedName>
        <fullName evidence="10">ADP-ribosyl cyclase/cyclic ADP-ribose hydrolase</fullName>
    </recommendedName>
</protein>
<evidence type="ECO:0000256" key="2">
    <source>
        <dbReference type="ARBA" id="ARBA00022679"/>
    </source>
</evidence>
<keyword evidence="6" id="KW-0732">Signal</keyword>
<keyword evidence="3" id="KW-0378">Hydrolase</keyword>
<sequence length="379" mass="43393">MFYHQLYLVLLLVLVTININSLALSIDQKSNTVHLEAPNLSGQYHNNRPSLQFSSNVNKIELISKADVINPCNGTFIKTNGTTCGLKEIMLGRCYQYQYIQRGLYLSNTTAIKNCTELYELFESEVRFKPYCNMNMSTYEKYFQRALEGVHVINRAIFWSGTYAITHTYSAHGHNYITLEDTLAANMLDGLMWCGKENDPQGFDYVSCPNNCQDNRWADLAFWGLASKTFAERVAGEIYVVLNGSRTDGRPSYRNGSYFAEFELPNFQRTGPYRVTKINILVLHTPDLPVVERCGEKSIIHLEHLIRDAQFEYTCIDDPDELLLIMCGDSWGARECEVARTALRRAWDLKVLGKSNANYYPLSLLLLFFTGIFRQMLSN</sequence>
<dbReference type="EMBL" id="CAJOAY010002076">
    <property type="protein sequence ID" value="CAF3918421.1"/>
    <property type="molecule type" value="Genomic_DNA"/>
</dbReference>
<dbReference type="PANTHER" id="PTHR10912:SF7">
    <property type="entry name" value="ADP-RIBOSYL CYCLASE_CYCLIC ADP-RIBOSE HYDROLASE"/>
    <property type="match status" value="1"/>
</dbReference>